<evidence type="ECO:0000313" key="4">
    <source>
        <dbReference type="Proteomes" id="UP000598196"/>
    </source>
</evidence>
<sequence>MTSSSSSAEHRPKGLGLSRFWRSERGAILVEFALVLPMMLLVFAVIVEGSRMMWSYQAAISGVRDATRYLARILPSDICASGGTADSYAGTITAIVDRSISGGSVVPGGITIQTVTPSFTCHEGSYRGGNVAVAEVAAQVEITFPLVRVLQFFGAASERFTTTITDRSRVFGA</sequence>
<keyword evidence="4" id="KW-1185">Reference proteome</keyword>
<protein>
    <recommendedName>
        <fullName evidence="2">TadE-like domain-containing protein</fullName>
    </recommendedName>
</protein>
<accession>A0A918DE31</accession>
<dbReference type="OrthoDB" id="7860729at2"/>
<comment type="caution">
    <text evidence="3">The sequence shown here is derived from an EMBL/GenBank/DDBJ whole genome shotgun (WGS) entry which is preliminary data.</text>
</comment>
<evidence type="ECO:0000256" key="1">
    <source>
        <dbReference type="SAM" id="Phobius"/>
    </source>
</evidence>
<dbReference type="EMBL" id="BMLP01000007">
    <property type="protein sequence ID" value="GGO36741.1"/>
    <property type="molecule type" value="Genomic_DNA"/>
</dbReference>
<evidence type="ECO:0000313" key="3">
    <source>
        <dbReference type="EMBL" id="GGO36741.1"/>
    </source>
</evidence>
<organism evidence="3 4">
    <name type="scientific">Gemmobacter aquaticus</name>
    <dbReference type="NCBI Taxonomy" id="490185"/>
    <lineage>
        <taxon>Bacteria</taxon>
        <taxon>Pseudomonadati</taxon>
        <taxon>Pseudomonadota</taxon>
        <taxon>Alphaproteobacteria</taxon>
        <taxon>Rhodobacterales</taxon>
        <taxon>Paracoccaceae</taxon>
        <taxon>Gemmobacter</taxon>
    </lineage>
</organism>
<dbReference type="RefSeq" id="WP_146287812.1">
    <property type="nucleotide sequence ID" value="NZ_BMLP01000007.1"/>
</dbReference>
<dbReference type="AlphaFoldDB" id="A0A918DE31"/>
<dbReference type="Proteomes" id="UP000598196">
    <property type="component" value="Unassembled WGS sequence"/>
</dbReference>
<dbReference type="InterPro" id="IPR012495">
    <property type="entry name" value="TadE-like_dom"/>
</dbReference>
<name>A0A918DE31_9RHOB</name>
<feature type="transmembrane region" description="Helical" evidence="1">
    <location>
        <begin position="27"/>
        <end position="47"/>
    </location>
</feature>
<keyword evidence="1" id="KW-0472">Membrane</keyword>
<feature type="domain" description="TadE-like" evidence="2">
    <location>
        <begin position="26"/>
        <end position="68"/>
    </location>
</feature>
<proteinExistence type="predicted"/>
<gene>
    <name evidence="3" type="ORF">GCM10010991_31210</name>
</gene>
<evidence type="ECO:0000259" key="2">
    <source>
        <dbReference type="Pfam" id="PF07811"/>
    </source>
</evidence>
<reference evidence="3 4" key="1">
    <citation type="journal article" date="2014" name="Int. J. Syst. Evol. Microbiol.">
        <title>Complete genome sequence of Corynebacterium casei LMG S-19264T (=DSM 44701T), isolated from a smear-ripened cheese.</title>
        <authorList>
            <consortium name="US DOE Joint Genome Institute (JGI-PGF)"/>
            <person name="Walter F."/>
            <person name="Albersmeier A."/>
            <person name="Kalinowski J."/>
            <person name="Ruckert C."/>
        </authorList>
    </citation>
    <scope>NUCLEOTIDE SEQUENCE [LARGE SCALE GENOMIC DNA]</scope>
    <source>
        <strain evidence="3 4">CGMCC 1.7029</strain>
    </source>
</reference>
<keyword evidence="1" id="KW-0812">Transmembrane</keyword>
<keyword evidence="1" id="KW-1133">Transmembrane helix</keyword>
<dbReference type="Pfam" id="PF07811">
    <property type="entry name" value="TadE"/>
    <property type="match status" value="1"/>
</dbReference>